<dbReference type="OrthoDB" id="1856718at2759"/>
<keyword evidence="5 8" id="KW-1133">Transmembrane helix</keyword>
<evidence type="ECO:0000256" key="1">
    <source>
        <dbReference type="ARBA" id="ARBA00004141"/>
    </source>
</evidence>
<keyword evidence="3" id="KW-0813">Transport</keyword>
<keyword evidence="6 8" id="KW-0472">Membrane</keyword>
<dbReference type="SUPFAM" id="SSF103473">
    <property type="entry name" value="MFS general substrate transporter"/>
    <property type="match status" value="2"/>
</dbReference>
<feature type="region of interest" description="Disordered" evidence="7">
    <location>
        <begin position="246"/>
        <end position="271"/>
    </location>
</feature>
<feature type="transmembrane region" description="Helical" evidence="8">
    <location>
        <begin position="61"/>
        <end position="80"/>
    </location>
</feature>
<keyword evidence="4 8" id="KW-0812">Transmembrane</keyword>
<dbReference type="PANTHER" id="PTHR10332:SF10">
    <property type="entry name" value="EQUILIBRATIVE NUCLEOSIDE TRANSPORTER 4"/>
    <property type="match status" value="1"/>
</dbReference>
<dbReference type="Proteomes" id="UP000041254">
    <property type="component" value="Unassembled WGS sequence"/>
</dbReference>
<evidence type="ECO:0000256" key="4">
    <source>
        <dbReference type="ARBA" id="ARBA00022692"/>
    </source>
</evidence>
<feature type="transmembrane region" description="Helical" evidence="8">
    <location>
        <begin position="329"/>
        <end position="353"/>
    </location>
</feature>
<dbReference type="InterPro" id="IPR036259">
    <property type="entry name" value="MFS_trans_sf"/>
</dbReference>
<feature type="transmembrane region" description="Helical" evidence="8">
    <location>
        <begin position="119"/>
        <end position="142"/>
    </location>
</feature>
<feature type="transmembrane region" description="Helical" evidence="8">
    <location>
        <begin position="184"/>
        <end position="209"/>
    </location>
</feature>
<evidence type="ECO:0000313" key="10">
    <source>
        <dbReference type="Proteomes" id="UP000041254"/>
    </source>
</evidence>
<accession>A0A0G4FR29</accession>
<evidence type="ECO:0000256" key="2">
    <source>
        <dbReference type="ARBA" id="ARBA00007965"/>
    </source>
</evidence>
<feature type="compositionally biased region" description="Polar residues" evidence="7">
    <location>
        <begin position="246"/>
        <end position="262"/>
    </location>
</feature>
<evidence type="ECO:0000256" key="7">
    <source>
        <dbReference type="SAM" id="MobiDB-lite"/>
    </source>
</evidence>
<dbReference type="GO" id="GO:0005337">
    <property type="term" value="F:nucleoside transmembrane transporter activity"/>
    <property type="evidence" value="ECO:0007669"/>
    <property type="project" value="InterPro"/>
</dbReference>
<comment type="subcellular location">
    <subcellularLocation>
        <location evidence="1">Membrane</location>
        <topology evidence="1">Multi-pass membrane protein</topology>
    </subcellularLocation>
</comment>
<feature type="transmembrane region" description="Helical" evidence="8">
    <location>
        <begin position="365"/>
        <end position="385"/>
    </location>
</feature>
<dbReference type="GO" id="GO:0005886">
    <property type="term" value="C:plasma membrane"/>
    <property type="evidence" value="ECO:0007669"/>
    <property type="project" value="TreeGrafter"/>
</dbReference>
<dbReference type="VEuPathDB" id="CryptoDB:Vbra_15974"/>
<feature type="transmembrane region" description="Helical" evidence="8">
    <location>
        <begin position="422"/>
        <end position="446"/>
    </location>
</feature>
<evidence type="ECO:0008006" key="11">
    <source>
        <dbReference type="Google" id="ProtNLM"/>
    </source>
</evidence>
<protein>
    <recommendedName>
        <fullName evidence="11">Major facilitator superfamily (MFS) profile domain-containing protein</fullName>
    </recommendedName>
</protein>
<feature type="compositionally biased region" description="Polar residues" evidence="7">
    <location>
        <begin position="286"/>
        <end position="298"/>
    </location>
</feature>
<feature type="transmembrane region" description="Helical" evidence="8">
    <location>
        <begin position="397"/>
        <end position="416"/>
    </location>
</feature>
<dbReference type="OMA" id="VHSDEQH"/>
<comment type="similarity">
    <text evidence="2">Belongs to the SLC29A/ENT transporter (TC 2.A.57) family.</text>
</comment>
<dbReference type="InParanoid" id="A0A0G4FR29"/>
<keyword evidence="10" id="KW-1185">Reference proteome</keyword>
<proteinExistence type="inferred from homology"/>
<reference evidence="9 10" key="1">
    <citation type="submission" date="2014-11" db="EMBL/GenBank/DDBJ databases">
        <authorList>
            <person name="Zhu J."/>
            <person name="Qi W."/>
            <person name="Song R."/>
        </authorList>
    </citation>
    <scope>NUCLEOTIDE SEQUENCE [LARGE SCALE GENOMIC DNA]</scope>
</reference>
<dbReference type="AlphaFoldDB" id="A0A0G4FR29"/>
<evidence type="ECO:0000256" key="3">
    <source>
        <dbReference type="ARBA" id="ARBA00022448"/>
    </source>
</evidence>
<feature type="region of interest" description="Disordered" evidence="7">
    <location>
        <begin position="286"/>
        <end position="316"/>
    </location>
</feature>
<organism evidence="9 10">
    <name type="scientific">Vitrella brassicaformis (strain CCMP3155)</name>
    <dbReference type="NCBI Taxonomy" id="1169540"/>
    <lineage>
        <taxon>Eukaryota</taxon>
        <taxon>Sar</taxon>
        <taxon>Alveolata</taxon>
        <taxon>Colpodellida</taxon>
        <taxon>Vitrellaceae</taxon>
        <taxon>Vitrella</taxon>
    </lineage>
</organism>
<evidence type="ECO:0000256" key="5">
    <source>
        <dbReference type="ARBA" id="ARBA00022989"/>
    </source>
</evidence>
<dbReference type="Pfam" id="PF01733">
    <property type="entry name" value="Nucleoside_tran"/>
    <property type="match status" value="1"/>
</dbReference>
<dbReference type="InterPro" id="IPR002259">
    <property type="entry name" value="Eqnu_transpt"/>
</dbReference>
<evidence type="ECO:0000256" key="8">
    <source>
        <dbReference type="SAM" id="Phobius"/>
    </source>
</evidence>
<feature type="transmembrane region" description="Helical" evidence="8">
    <location>
        <begin position="154"/>
        <end position="172"/>
    </location>
</feature>
<dbReference type="EMBL" id="CDMY01000480">
    <property type="protein sequence ID" value="CEM16681.1"/>
    <property type="molecule type" value="Genomic_DNA"/>
</dbReference>
<evidence type="ECO:0000256" key="6">
    <source>
        <dbReference type="ARBA" id="ARBA00023136"/>
    </source>
</evidence>
<dbReference type="PANTHER" id="PTHR10332">
    <property type="entry name" value="EQUILIBRATIVE NUCLEOSIDE TRANSPORTER"/>
    <property type="match status" value="1"/>
</dbReference>
<sequence length="488" mass="53340">MLDSQPRTTKEERKHRREFLLLQACFIVLGIGYLFPFSALFQAYDYWRWLFEQNIEFDLNLMFWLVNILSLSSVVLFFSHSSITKRILVGFVGQFICISLLPFTALLKPAGHPAGNALLALLLTLTGVLSFMTALLDSAILAFGAQFSQDIQQALQVGVGVSTLIGAIYRDVTKACFSRDEGLVASTILNFAIGSATLMGCTALFVALIRSDLYHKHQLRNRRKRKVDEEGGDRIDAIIPINGSSVHTDSTSSTNFSLDVTPSSESESGLSASLLENSDQPYFAFSRQSQRSTSSGEETGTARRADSTDSWSGPQPPKASIAMKVGPHLCVLMLIFVVSFGLFPALITTIPAYSTLLKPLNKSQWYQLLQLTWFAVCDTIGRFLCHIRFGLTLKTMPIVVLARFALYPLMIALATGRLASDLLTTLSVAILGFTNGHTTSLIIILITEFCSPKERQYAATLQSFSLNAGLLGGSVVGFVVAGLTGIAN</sequence>
<feature type="transmembrane region" description="Helical" evidence="8">
    <location>
        <begin position="87"/>
        <end position="107"/>
    </location>
</feature>
<evidence type="ECO:0000313" key="9">
    <source>
        <dbReference type="EMBL" id="CEM16681.1"/>
    </source>
</evidence>
<feature type="transmembrane region" description="Helical" evidence="8">
    <location>
        <begin position="466"/>
        <end position="487"/>
    </location>
</feature>
<gene>
    <name evidence="9" type="ORF">Vbra_15974</name>
</gene>
<feature type="transmembrane region" description="Helical" evidence="8">
    <location>
        <begin position="20"/>
        <end position="41"/>
    </location>
</feature>
<name>A0A0G4FR29_VITBC</name>